<reference evidence="1 2" key="1">
    <citation type="submission" date="2016-10" db="EMBL/GenBank/DDBJ databases">
        <title>Description of Gloeomargarita lithophora gen. nov., sp. nov., a thylakoid-bearing basal-branching cyanobacterium with intracellular carbonates, and proposal for Gloeomargaritales ord. nov.</title>
        <authorList>
            <person name="Moreira D."/>
            <person name="Tavera R."/>
            <person name="Benzerara K."/>
            <person name="Skouri-Panet F."/>
            <person name="Couradeau E."/>
            <person name="Gerard E."/>
            <person name="Loussert C."/>
            <person name="Novelo E."/>
            <person name="Zivanovic Y."/>
            <person name="Lopez-Garcia P."/>
        </authorList>
    </citation>
    <scope>NUCLEOTIDE SEQUENCE [LARGE SCALE GENOMIC DNA]</scope>
    <source>
        <strain evidence="1 2">D10</strain>
    </source>
</reference>
<dbReference type="OrthoDB" id="9810122at2"/>
<gene>
    <name evidence="1" type="ORF">GlitD10_1072</name>
</gene>
<name>A0A1J0ABT3_9CYAN</name>
<accession>A0A1J0ABT3</accession>
<sequence>MTNPPLNNDWLNSYAHNITSQYGEDGIIAKIFEILPQQDDYFCVEFGAGDGFNLSNTHTLINQKGWYSVQIEARLDSYQKLIVGL</sequence>
<dbReference type="Proteomes" id="UP000180235">
    <property type="component" value="Chromosome"/>
</dbReference>
<evidence type="ECO:0000313" key="2">
    <source>
        <dbReference type="Proteomes" id="UP000180235"/>
    </source>
</evidence>
<dbReference type="EMBL" id="CP017675">
    <property type="protein sequence ID" value="APB33392.1"/>
    <property type="molecule type" value="Genomic_DNA"/>
</dbReference>
<protein>
    <submittedName>
        <fullName evidence="1">Iron ion binding protein</fullName>
    </submittedName>
</protein>
<dbReference type="AlphaFoldDB" id="A0A1J0ABT3"/>
<dbReference type="KEGG" id="glt:GlitD10_1072"/>
<dbReference type="STRING" id="1188229.GlitD10_1072"/>
<dbReference type="RefSeq" id="WP_071453983.1">
    <property type="nucleotide sequence ID" value="NZ_CP017675.1"/>
</dbReference>
<organism evidence="1 2">
    <name type="scientific">Gloeomargarita lithophora Alchichica-D10</name>
    <dbReference type="NCBI Taxonomy" id="1188229"/>
    <lineage>
        <taxon>Bacteria</taxon>
        <taxon>Bacillati</taxon>
        <taxon>Cyanobacteriota</taxon>
        <taxon>Cyanophyceae</taxon>
        <taxon>Gloeomargaritales</taxon>
        <taxon>Gloeomargaritaceae</taxon>
        <taxon>Gloeomargarita</taxon>
    </lineage>
</organism>
<proteinExistence type="predicted"/>
<evidence type="ECO:0000313" key="1">
    <source>
        <dbReference type="EMBL" id="APB33392.1"/>
    </source>
</evidence>
<keyword evidence="2" id="KW-1185">Reference proteome</keyword>